<accession>A0A4Y2C8H3</accession>
<dbReference type="AlphaFoldDB" id="A0A4Y2C8H3"/>
<protein>
    <submittedName>
        <fullName evidence="1">Uncharacterized protein</fullName>
    </submittedName>
</protein>
<dbReference type="EMBL" id="BGPR01000152">
    <property type="protein sequence ID" value="GBL99956.1"/>
    <property type="molecule type" value="Genomic_DNA"/>
</dbReference>
<sequence>MFSITTSAMFSAGVSSADWCFRSHILTYGSGFHVRMLGPLSLMNIRDETFEVDNLVLVGVTIMFMWLKPRSHSAKILSSFCSSFEQKFSKNNNPTPFLTENKTVFR</sequence>
<evidence type="ECO:0000313" key="2">
    <source>
        <dbReference type="Proteomes" id="UP000499080"/>
    </source>
</evidence>
<gene>
    <name evidence="1" type="ORF">AVEN_19440_1</name>
</gene>
<organism evidence="1 2">
    <name type="scientific">Araneus ventricosus</name>
    <name type="common">Orbweaver spider</name>
    <name type="synonym">Epeira ventricosa</name>
    <dbReference type="NCBI Taxonomy" id="182803"/>
    <lineage>
        <taxon>Eukaryota</taxon>
        <taxon>Metazoa</taxon>
        <taxon>Ecdysozoa</taxon>
        <taxon>Arthropoda</taxon>
        <taxon>Chelicerata</taxon>
        <taxon>Arachnida</taxon>
        <taxon>Araneae</taxon>
        <taxon>Araneomorphae</taxon>
        <taxon>Entelegynae</taxon>
        <taxon>Araneoidea</taxon>
        <taxon>Araneidae</taxon>
        <taxon>Araneus</taxon>
    </lineage>
</organism>
<keyword evidence="2" id="KW-1185">Reference proteome</keyword>
<name>A0A4Y2C8H3_ARAVE</name>
<evidence type="ECO:0000313" key="1">
    <source>
        <dbReference type="EMBL" id="GBL99956.1"/>
    </source>
</evidence>
<reference evidence="1 2" key="1">
    <citation type="journal article" date="2019" name="Sci. Rep.">
        <title>Orb-weaving spider Araneus ventricosus genome elucidates the spidroin gene catalogue.</title>
        <authorList>
            <person name="Kono N."/>
            <person name="Nakamura H."/>
            <person name="Ohtoshi R."/>
            <person name="Moran D.A.P."/>
            <person name="Shinohara A."/>
            <person name="Yoshida Y."/>
            <person name="Fujiwara M."/>
            <person name="Mori M."/>
            <person name="Tomita M."/>
            <person name="Arakawa K."/>
        </authorList>
    </citation>
    <scope>NUCLEOTIDE SEQUENCE [LARGE SCALE GENOMIC DNA]</scope>
</reference>
<proteinExistence type="predicted"/>
<dbReference type="Proteomes" id="UP000499080">
    <property type="component" value="Unassembled WGS sequence"/>
</dbReference>
<comment type="caution">
    <text evidence="1">The sequence shown here is derived from an EMBL/GenBank/DDBJ whole genome shotgun (WGS) entry which is preliminary data.</text>
</comment>